<sequence length="248" mass="25490" precursor="true">MSIRSSSRARTRSPKRWLQVLLAAAAAPAAALIAPMAPAGAQPGTLVYPGMEIHQDSVLCTLGYVDPQTRTAFTAGHCRASGTVTDKGGAVIGAQGSYRDNTPDGTTIDTNHQIADWEVIQLTPSVAVNNVLPSGRVLVTDPGVVPLAGMPVCHFGVVTGESCGTIDAVNNGWFTMTNGVVSKKGDSGGPVYTPTPDGRTVLIGMFNSTWGAFPAAVSWQAASQQAREDTISAASATVTTAPEQAPAA</sequence>
<protein>
    <recommendedName>
        <fullName evidence="4">Trypsin</fullName>
    </recommendedName>
</protein>
<organism evidence="2 3">
    <name type="scientific">Mycolicibacterium chubuense (strain NBB4)</name>
    <name type="common">Mycobacterium chubuense</name>
    <dbReference type="NCBI Taxonomy" id="710421"/>
    <lineage>
        <taxon>Bacteria</taxon>
        <taxon>Bacillati</taxon>
        <taxon>Actinomycetota</taxon>
        <taxon>Actinomycetes</taxon>
        <taxon>Mycobacteriales</taxon>
        <taxon>Mycobacteriaceae</taxon>
        <taxon>Mycolicibacterium</taxon>
    </lineage>
</organism>
<dbReference type="Gene3D" id="2.40.10.10">
    <property type="entry name" value="Trypsin-like serine proteases"/>
    <property type="match status" value="2"/>
</dbReference>
<dbReference type="PATRIC" id="fig|710421.3.peg.2727"/>
<evidence type="ECO:0000313" key="2">
    <source>
        <dbReference type="EMBL" id="AFM17499.1"/>
    </source>
</evidence>
<evidence type="ECO:0000256" key="1">
    <source>
        <dbReference type="SAM" id="SignalP"/>
    </source>
</evidence>
<evidence type="ECO:0008006" key="4">
    <source>
        <dbReference type="Google" id="ProtNLM"/>
    </source>
</evidence>
<proteinExistence type="predicted"/>
<evidence type="ECO:0000313" key="3">
    <source>
        <dbReference type="Proteomes" id="UP000006057"/>
    </source>
</evidence>
<name>I4BJP2_MYCCN</name>
<dbReference type="eggNOG" id="ENOG5030I04">
    <property type="taxonomic scope" value="Bacteria"/>
</dbReference>
<dbReference type="SUPFAM" id="SSF50494">
    <property type="entry name" value="Trypsin-like serine proteases"/>
    <property type="match status" value="1"/>
</dbReference>
<gene>
    <name evidence="2" type="ordered locus">Mycch_2738</name>
</gene>
<dbReference type="InterPro" id="IPR009003">
    <property type="entry name" value="Peptidase_S1_PA"/>
</dbReference>
<dbReference type="STRING" id="710421.Mycch_2738"/>
<dbReference type="KEGG" id="mcb:Mycch_2738"/>
<feature type="chain" id="PRO_5003687114" description="Trypsin" evidence="1">
    <location>
        <begin position="42"/>
        <end position="248"/>
    </location>
</feature>
<keyword evidence="1" id="KW-0732">Signal</keyword>
<dbReference type="Proteomes" id="UP000006057">
    <property type="component" value="Chromosome"/>
</dbReference>
<accession>I4BJP2</accession>
<dbReference type="EMBL" id="CP003053">
    <property type="protein sequence ID" value="AFM17499.1"/>
    <property type="molecule type" value="Genomic_DNA"/>
</dbReference>
<dbReference type="InterPro" id="IPR043504">
    <property type="entry name" value="Peptidase_S1_PA_chymotrypsin"/>
</dbReference>
<dbReference type="HOGENOM" id="CLU_084454_0_0_11"/>
<dbReference type="AlphaFoldDB" id="I4BJP2"/>
<feature type="signal peptide" evidence="1">
    <location>
        <begin position="1"/>
        <end position="41"/>
    </location>
</feature>
<keyword evidence="3" id="KW-1185">Reference proteome</keyword>
<reference evidence="2 3" key="1">
    <citation type="submission" date="2012-06" db="EMBL/GenBank/DDBJ databases">
        <title>Complete sequence of chromosome of Mycobacterium chubuense NBB4.</title>
        <authorList>
            <consortium name="US DOE Joint Genome Institute"/>
            <person name="Lucas S."/>
            <person name="Han J."/>
            <person name="Lapidus A."/>
            <person name="Cheng J.-F."/>
            <person name="Goodwin L."/>
            <person name="Pitluck S."/>
            <person name="Peters L."/>
            <person name="Mikhailova N."/>
            <person name="Teshima H."/>
            <person name="Detter J.C."/>
            <person name="Han C."/>
            <person name="Tapia R."/>
            <person name="Land M."/>
            <person name="Hauser L."/>
            <person name="Kyrpides N."/>
            <person name="Ivanova N."/>
            <person name="Pagani I."/>
            <person name="Mattes T."/>
            <person name="Holmes A."/>
            <person name="Rutledge P."/>
            <person name="Paulsen I."/>
            <person name="Coleman N."/>
            <person name="Woyke T."/>
        </authorList>
    </citation>
    <scope>NUCLEOTIDE SEQUENCE [LARGE SCALE GENOMIC DNA]</scope>
    <source>
        <strain evidence="2 3">NBB4</strain>
    </source>
</reference>
<dbReference type="RefSeq" id="WP_014815976.1">
    <property type="nucleotide sequence ID" value="NC_018027.1"/>
</dbReference>